<keyword evidence="1" id="KW-0472">Membrane</keyword>
<dbReference type="Proteomes" id="UP000000664">
    <property type="component" value="Chromosome"/>
</dbReference>
<dbReference type="EMBL" id="CP000413">
    <property type="protein sequence ID" value="ABJ59597.1"/>
    <property type="molecule type" value="Genomic_DNA"/>
</dbReference>
<dbReference type="KEGG" id="lga:LGAS_0186"/>
<gene>
    <name evidence="2" type="ordered locus">LGAS_0186</name>
</gene>
<feature type="transmembrane region" description="Helical" evidence="1">
    <location>
        <begin position="56"/>
        <end position="75"/>
    </location>
</feature>
<feature type="transmembrane region" description="Helical" evidence="1">
    <location>
        <begin position="149"/>
        <end position="168"/>
    </location>
</feature>
<protein>
    <recommendedName>
        <fullName evidence="4">PTS cellobiose transporter subunit IIA</fullName>
    </recommendedName>
</protein>
<organism evidence="2 3">
    <name type="scientific">Lactobacillus gasseri (strain ATCC 33323 / DSM 20243 / BCRC 14619 / CIP 102991 / JCM 1131 / KCTC 3163 / NCIMB 11718 / NCTC 13722 / AM63)</name>
    <dbReference type="NCBI Taxonomy" id="324831"/>
    <lineage>
        <taxon>Bacteria</taxon>
        <taxon>Bacillati</taxon>
        <taxon>Bacillota</taxon>
        <taxon>Bacilli</taxon>
        <taxon>Lactobacillales</taxon>
        <taxon>Lactobacillaceae</taxon>
        <taxon>Lactobacillus</taxon>
    </lineage>
</organism>
<reference evidence="2 3" key="1">
    <citation type="journal article" date="2006" name="Proc. Natl. Acad. Sci. U.S.A.">
        <title>Comparative genomics of the lactic acid bacteria.</title>
        <authorList>
            <person name="Makarova K."/>
            <person name="Slesarev A."/>
            <person name="Wolf Y."/>
            <person name="Sorokin A."/>
            <person name="Mirkin B."/>
            <person name="Koonin E."/>
            <person name="Pavlov A."/>
            <person name="Pavlova N."/>
            <person name="Karamychev V."/>
            <person name="Polouchine N."/>
            <person name="Shakhova V."/>
            <person name="Grigoriev I."/>
            <person name="Lou Y."/>
            <person name="Rohksar D."/>
            <person name="Lucas S."/>
            <person name="Huang K."/>
            <person name="Goodstein D.M."/>
            <person name="Hawkins T."/>
            <person name="Plengvidhya V."/>
            <person name="Welker D."/>
            <person name="Hughes J."/>
            <person name="Goh Y."/>
            <person name="Benson A."/>
            <person name="Baldwin K."/>
            <person name="Lee J.H."/>
            <person name="Diaz-Muniz I."/>
            <person name="Dosti B."/>
            <person name="Smeianov V."/>
            <person name="Wechter W."/>
            <person name="Barabote R."/>
            <person name="Lorca G."/>
            <person name="Altermann E."/>
            <person name="Barrangou R."/>
            <person name="Ganesan B."/>
            <person name="Xie Y."/>
            <person name="Rawsthorne H."/>
            <person name="Tamir D."/>
            <person name="Parker C."/>
            <person name="Breidt F."/>
            <person name="Broadbent J."/>
            <person name="Hutkins R."/>
            <person name="O'Sullivan D."/>
            <person name="Steele J."/>
            <person name="Unlu G."/>
            <person name="Saier M."/>
            <person name="Klaenhammer T."/>
            <person name="Richardson P."/>
            <person name="Kozyavkin S."/>
            <person name="Weimer B."/>
            <person name="Mills D."/>
        </authorList>
    </citation>
    <scope>NUCLEOTIDE SEQUENCE [LARGE SCALE GENOMIC DNA]</scope>
    <source>
        <strain evidence="3">ATCC 33323 / DSM 20243 / BCRC 14619 / CIP 102991 / JCM 1131 / KCTC 3163 / NCIMB 11718 / NCTC 13722 / AM63</strain>
    </source>
</reference>
<sequence length="193" mass="22242">MLQPFSISSIIQVLSELFRNNIERADTIMTKKDQSLEQKKHDMSVRSINFSRYLMIRYFSAAFLFTNLFWLVFAICYKDIVASIISGLLFVLLLVASVEQVSKWNVRNTDLKFTKLYYQLQLVANVIFAIGCYLPFGKVLFPFMATNDVANVIFTILVVGILGSILILRRISNIQNGRDKYARAIKTFESNRQ</sequence>
<evidence type="ECO:0000313" key="3">
    <source>
        <dbReference type="Proteomes" id="UP000000664"/>
    </source>
</evidence>
<accession>A0A805ZVS8</accession>
<name>A0A805ZVS8_LACGA</name>
<keyword evidence="1" id="KW-0812">Transmembrane</keyword>
<feature type="transmembrane region" description="Helical" evidence="1">
    <location>
        <begin position="81"/>
        <end position="101"/>
    </location>
</feature>
<proteinExistence type="predicted"/>
<evidence type="ECO:0000313" key="2">
    <source>
        <dbReference type="EMBL" id="ABJ59597.1"/>
    </source>
</evidence>
<evidence type="ECO:0000256" key="1">
    <source>
        <dbReference type="SAM" id="Phobius"/>
    </source>
</evidence>
<evidence type="ECO:0008006" key="4">
    <source>
        <dbReference type="Google" id="ProtNLM"/>
    </source>
</evidence>
<feature type="transmembrane region" description="Helical" evidence="1">
    <location>
        <begin position="122"/>
        <end position="143"/>
    </location>
</feature>
<keyword evidence="1" id="KW-1133">Transmembrane helix</keyword>
<dbReference type="AlphaFoldDB" id="A0A805ZVS8"/>